<evidence type="ECO:0000313" key="3">
    <source>
        <dbReference type="Proteomes" id="UP000306223"/>
    </source>
</evidence>
<keyword evidence="3" id="KW-1185">Reference proteome</keyword>
<accession>A0A4U0QMS4</accession>
<protein>
    <recommendedName>
        <fullName evidence="4">DUF2059 domain-containing protein</fullName>
    </recommendedName>
</protein>
<reference evidence="2 3" key="1">
    <citation type="submission" date="2019-04" db="EMBL/GenBank/DDBJ databases">
        <authorList>
            <person name="Li J."/>
        </authorList>
    </citation>
    <scope>NUCLEOTIDE SEQUENCE [LARGE SCALE GENOMIC DNA]</scope>
    <source>
        <strain evidence="2 3">CCTCC AB2016182</strain>
    </source>
</reference>
<dbReference type="AlphaFoldDB" id="A0A4U0QMS4"/>
<feature type="chain" id="PRO_5020970262" description="DUF2059 domain-containing protein" evidence="1">
    <location>
        <begin position="21"/>
        <end position="288"/>
    </location>
</feature>
<comment type="caution">
    <text evidence="2">The sequence shown here is derived from an EMBL/GenBank/DDBJ whole genome shotgun (WGS) entry which is preliminary data.</text>
</comment>
<dbReference type="Proteomes" id="UP000306223">
    <property type="component" value="Unassembled WGS sequence"/>
</dbReference>
<evidence type="ECO:0000313" key="2">
    <source>
        <dbReference type="EMBL" id="TJZ82382.1"/>
    </source>
</evidence>
<keyword evidence="1" id="KW-0732">Signal</keyword>
<proteinExistence type="predicted"/>
<dbReference type="EMBL" id="SUNH01000022">
    <property type="protein sequence ID" value="TJZ82382.1"/>
    <property type="molecule type" value="Genomic_DNA"/>
</dbReference>
<evidence type="ECO:0008006" key="4">
    <source>
        <dbReference type="Google" id="ProtNLM"/>
    </source>
</evidence>
<dbReference type="OrthoDB" id="7841298at2"/>
<gene>
    <name evidence="2" type="ORF">FA740_14800</name>
</gene>
<dbReference type="RefSeq" id="WP_136857548.1">
    <property type="nucleotide sequence ID" value="NZ_SUNH01000022.1"/>
</dbReference>
<evidence type="ECO:0000256" key="1">
    <source>
        <dbReference type="SAM" id="SignalP"/>
    </source>
</evidence>
<organism evidence="2 3">
    <name type="scientific">Paracoccus hibiscisoli</name>
    <dbReference type="NCBI Taxonomy" id="2023261"/>
    <lineage>
        <taxon>Bacteria</taxon>
        <taxon>Pseudomonadati</taxon>
        <taxon>Pseudomonadota</taxon>
        <taxon>Alphaproteobacteria</taxon>
        <taxon>Rhodobacterales</taxon>
        <taxon>Paracoccaceae</taxon>
        <taxon>Paracoccus</taxon>
    </lineage>
</organism>
<feature type="signal peptide" evidence="1">
    <location>
        <begin position="1"/>
        <end position="20"/>
    </location>
</feature>
<name>A0A4U0QMS4_9RHOB</name>
<sequence length="288" mass="30713">MLTILGLMAACAMPPTPLPAQAPATPVQMVAPVPDRADRLWEVLQLADLMPLLQQEAVSEAARMEAEGLIAGGGLPWARVVERIHQPDRMEALFREGLGEAMARAEPATIDRGLAFHASGVGRRVVGLEISARRALQEDGVEDQARAAFAQGYAADQPRAEAIARMIDEADMVAPNVAGGLNAAIAFSRGYAAAGGFDMPPDDRQMMSDAWAQRDQIEAEATAWLQGFLMLAYGPLEDAALSDYARHVASPEGQALSQLLFAGFDRVFAQTSYDMGVAAALRGQGQQL</sequence>